<protein>
    <submittedName>
        <fullName evidence="1">Uncharacterized protein</fullName>
    </submittedName>
</protein>
<keyword evidence="2" id="KW-1185">Reference proteome</keyword>
<comment type="caution">
    <text evidence="1">The sequence shown here is derived from an EMBL/GenBank/DDBJ whole genome shotgun (WGS) entry which is preliminary data.</text>
</comment>
<dbReference type="EMBL" id="CAJNDS010001156">
    <property type="protein sequence ID" value="CAE7249822.1"/>
    <property type="molecule type" value="Genomic_DNA"/>
</dbReference>
<name>A0A812LNB6_9DINO</name>
<evidence type="ECO:0000313" key="2">
    <source>
        <dbReference type="Proteomes" id="UP000604046"/>
    </source>
</evidence>
<gene>
    <name evidence="1" type="ORF">SNAT2548_LOCUS12209</name>
</gene>
<evidence type="ECO:0000313" key="1">
    <source>
        <dbReference type="EMBL" id="CAE7249822.1"/>
    </source>
</evidence>
<proteinExistence type="predicted"/>
<accession>A0A812LNB6</accession>
<dbReference type="AlphaFoldDB" id="A0A812LNB6"/>
<organism evidence="1 2">
    <name type="scientific">Symbiodinium natans</name>
    <dbReference type="NCBI Taxonomy" id="878477"/>
    <lineage>
        <taxon>Eukaryota</taxon>
        <taxon>Sar</taxon>
        <taxon>Alveolata</taxon>
        <taxon>Dinophyceae</taxon>
        <taxon>Suessiales</taxon>
        <taxon>Symbiodiniaceae</taxon>
        <taxon>Symbiodinium</taxon>
    </lineage>
</organism>
<dbReference type="Proteomes" id="UP000604046">
    <property type="component" value="Unassembled WGS sequence"/>
</dbReference>
<sequence length="859" mass="95449">VPANFLHGLTFYCSDFNFIRALAACSRETSEAMGNEEYWVGKHIFLNVPELARSDRTLLAAANLFRQALSISFDIPQLPLLHQIPPRAVVSWQCLPLHLPGRNVSGWVSGHPLFGAARFSLTLAPNTRSVFVGAKTHGSNRRSYVLLENPYTHACRVSLGITGATPVAGPTGPVLEAIAAANSPNEVVLKWDNQSIELMLNGRRLGGGCSLCSKEQAIEVHMWAVCPACRHWFCASHMQSMPLRSCDVCGRVNYKDFVGGSALAEVTGALAQCYKHAGELWQELQTGRAHGTGSKFRATVVGILQKHVHTLLEIPALLQLLPDPHERQVMSKRRWERVLYRARVILDFFQQHRHKMLFRYLHAEAEKLPLAKQSFLIELADPEDGSVLPDLWRSEAGTAAVTLQCYLVQEEKQGSKESHQVDEGPVRLSSIEEKRPALHVLGGASQALVDCPEVSERVAEDCNGGSTALRDSCPEIYAPCEQPKTIWVFQMPGIPSTRMQAQPGQIPIVRVGSDRNFWASGSEVLPVVNYGLDIASLLFMVVPPLPLCNAATPNPRYFLLRIGARPLSRAMVIRFKDTPTWSELWAFLARRAWFHPNENRFYGLEFGDVLLTEHDSLAWLPPQTLLQLVMFPNYSPSSQVQGRCYIRAARAGRLGSLHKAHCALVLHHVRVRSDESNQLAMAAIPMCIHPVLIRANLGVWYADGHEWLPFELLPGTATGHPIWSFARSCTAALTGAVFSAMDEAQSQASFDLPDYGEAPDEDIEVPRDLLLAPETNEAVLRDEAARQAPEQQLSQEPTCRDLSPHDVVGNDFNSEVLARARQRRRKEGAPTSIPEFKESFRQLRTIAQRSLRTVAPLQN</sequence>
<feature type="non-terminal residue" evidence="1">
    <location>
        <position position="859"/>
    </location>
</feature>
<feature type="non-terminal residue" evidence="1">
    <location>
        <position position="1"/>
    </location>
</feature>
<reference evidence="1" key="1">
    <citation type="submission" date="2021-02" db="EMBL/GenBank/DDBJ databases">
        <authorList>
            <person name="Dougan E. K."/>
            <person name="Rhodes N."/>
            <person name="Thang M."/>
            <person name="Chan C."/>
        </authorList>
    </citation>
    <scope>NUCLEOTIDE SEQUENCE</scope>
</reference>